<comment type="similarity">
    <text evidence="1">Belongs to the BtpA family.</text>
</comment>
<dbReference type="EMBL" id="CADEPM010000002">
    <property type="protein sequence ID" value="CAB3400013.1"/>
    <property type="molecule type" value="Genomic_DNA"/>
</dbReference>
<evidence type="ECO:0000256" key="1">
    <source>
        <dbReference type="ARBA" id="ARBA00006007"/>
    </source>
</evidence>
<comment type="caution">
    <text evidence="2">The sequence shown here is derived from an EMBL/GenBank/DDBJ whole genome shotgun (WGS) entry which is preliminary data.</text>
</comment>
<name>A0A8S1E873_9PELO</name>
<dbReference type="InterPro" id="IPR005137">
    <property type="entry name" value="BtpA"/>
</dbReference>
<dbReference type="AlphaFoldDB" id="A0A8S1E873"/>
<keyword evidence="3" id="KW-1185">Reference proteome</keyword>
<sequence length="279" mass="30569">MSQRKVVSALLKSTRPLIFGMIHVPALPGTPCHKLPMNAILKNVRQEAELYSRNNLDGIIVENMHDIPYMKPPANPEIISAMTLACSEVVNVKEKFNTNIFLGIQVLAAANKEALAIAHVTGMDFVRAEGFVYSHVADEGWIDACAGALLRFRSNINADNIAVFTDIKKKHSSHSVTNDLSIQEMAKDAQFNCVDGVIVTGSATGCAANPEELKQVSSLSNLPVLIGSGINSSNAKNYKKANGFIVGSEFKVDGNWKNPLDENRIKKFMRTIKQLDRFN</sequence>
<dbReference type="PANTHER" id="PTHR21381">
    <property type="entry name" value="ZGC:162297"/>
    <property type="match status" value="1"/>
</dbReference>
<gene>
    <name evidence="2" type="ORF">CBOVIS_LOCUS3037</name>
</gene>
<evidence type="ECO:0000313" key="3">
    <source>
        <dbReference type="Proteomes" id="UP000494206"/>
    </source>
</evidence>
<evidence type="ECO:0000313" key="2">
    <source>
        <dbReference type="EMBL" id="CAB3400013.1"/>
    </source>
</evidence>
<dbReference type="InterPro" id="IPR011060">
    <property type="entry name" value="RibuloseP-bd_barrel"/>
</dbReference>
<reference evidence="2 3" key="1">
    <citation type="submission" date="2020-04" db="EMBL/GenBank/DDBJ databases">
        <authorList>
            <person name="Laetsch R D."/>
            <person name="Stevens L."/>
            <person name="Kumar S."/>
            <person name="Blaxter L. M."/>
        </authorList>
    </citation>
    <scope>NUCLEOTIDE SEQUENCE [LARGE SCALE GENOMIC DNA]</scope>
</reference>
<dbReference type="Pfam" id="PF03437">
    <property type="entry name" value="BtpA"/>
    <property type="match status" value="1"/>
</dbReference>
<accession>A0A8S1E873</accession>
<dbReference type="NCBIfam" id="TIGR00259">
    <property type="entry name" value="thylakoid_BtpA"/>
    <property type="match status" value="1"/>
</dbReference>
<evidence type="ECO:0008006" key="4">
    <source>
        <dbReference type="Google" id="ProtNLM"/>
    </source>
</evidence>
<proteinExistence type="inferred from homology"/>
<dbReference type="PANTHER" id="PTHR21381:SF3">
    <property type="entry name" value="SGC REGION PROTEIN SGCQ-RELATED"/>
    <property type="match status" value="1"/>
</dbReference>
<organism evidence="2 3">
    <name type="scientific">Caenorhabditis bovis</name>
    <dbReference type="NCBI Taxonomy" id="2654633"/>
    <lineage>
        <taxon>Eukaryota</taxon>
        <taxon>Metazoa</taxon>
        <taxon>Ecdysozoa</taxon>
        <taxon>Nematoda</taxon>
        <taxon>Chromadorea</taxon>
        <taxon>Rhabditida</taxon>
        <taxon>Rhabditina</taxon>
        <taxon>Rhabditomorpha</taxon>
        <taxon>Rhabditoidea</taxon>
        <taxon>Rhabditidae</taxon>
        <taxon>Peloderinae</taxon>
        <taxon>Caenorhabditis</taxon>
    </lineage>
</organism>
<protein>
    <recommendedName>
        <fullName evidence="4">BtpA family membrane complex biogenesis protein</fullName>
    </recommendedName>
</protein>
<dbReference type="OrthoDB" id="10045006at2759"/>
<dbReference type="Proteomes" id="UP000494206">
    <property type="component" value="Unassembled WGS sequence"/>
</dbReference>
<dbReference type="PIRSF" id="PIRSF005956">
    <property type="entry name" value="BtpA"/>
    <property type="match status" value="1"/>
</dbReference>
<dbReference type="SUPFAM" id="SSF51366">
    <property type="entry name" value="Ribulose-phoshate binding barrel"/>
    <property type="match status" value="1"/>
</dbReference>